<evidence type="ECO:0000313" key="1">
    <source>
        <dbReference type="EMBL" id="KGG51791.1"/>
    </source>
</evidence>
<reference evidence="1 2" key="1">
    <citation type="submission" date="2014-04" db="EMBL/GenBank/DDBJ databases">
        <title>A new species of microsporidia sheds light on the evolution of extreme parasitism.</title>
        <authorList>
            <person name="Haag K.L."/>
            <person name="James T.Y."/>
            <person name="Larsson R."/>
            <person name="Schaer T.M."/>
            <person name="Refardt D."/>
            <person name="Pombert J.-F."/>
            <person name="Ebert D."/>
        </authorList>
    </citation>
    <scope>NUCLEOTIDE SEQUENCE [LARGE SCALE GENOMIC DNA]</scope>
    <source>
        <strain evidence="1 2">UGP3</strain>
        <tissue evidence="1">Spores</tissue>
    </source>
</reference>
<evidence type="ECO:0000313" key="2">
    <source>
        <dbReference type="Proteomes" id="UP000029725"/>
    </source>
</evidence>
<accession>A0A098VVN7</accession>
<comment type="caution">
    <text evidence="1">The sequence shown here is derived from an EMBL/GenBank/DDBJ whole genome shotgun (WGS) entry which is preliminary data.</text>
</comment>
<protein>
    <submittedName>
        <fullName evidence="1">Uncharacterized protein</fullName>
    </submittedName>
</protein>
<dbReference type="InterPro" id="IPR027417">
    <property type="entry name" value="P-loop_NTPase"/>
</dbReference>
<proteinExistence type="predicted"/>
<dbReference type="Proteomes" id="UP000029725">
    <property type="component" value="Unassembled WGS sequence"/>
</dbReference>
<dbReference type="GeneID" id="25259323"/>
<dbReference type="VEuPathDB" id="MicrosporidiaDB:DI09_276p10"/>
<sequence length="620" mass="71863">MQYVSLYTSISFQLTELELVIMRNILEINYRDLEYLVIKAWVNHLLDEHNIFFKGFLDETNRVEKITDIASLISVIPFKYKRVLFSFLPNIGEDKYLWAYSNKLKIDSSDGKSSKIQPNITDLKKAIQDADYKLSQDTNYKLSQDTFPRLELPICPSDFRYFRFRSGTSFLYDLAGSSKNLPDFTNRLNSHYLNSIRFYLSMEKNTPEYKIVSLFHVIFVVFNNFLDKEKLSTFIYDLKKKKFPHEMLDIYEKHNGFQSPSSDESAEIVKTLPKPPADYENLLSITMKRKALSSDLFKANASFTLFSDAASLEEKLKSIVSTDELLYGFPLGALKDPRLLAQILLCGSVEELGAFFTVSAEKVPELLDLLWSHFITFFYCKSPRFKKSPFCQARVEKNEAFTENMHASGFLNIFKRKKIPTGPLPVIVQDKVFILIEFFTGFPLYEEQKTIISKILNETMHGNSYVVQQGMAGGKTTRFGPAAAILATSILRKLPIFVFPNSILNQNILQLRQWLFDFFGKGVFEFKAERSLYGYSESYLRHLYYRLTMAHHRGDAFVSSINSIQCLLNAIKELYLQNTDASKRSFVWVVRILYFIKYYSIFVGDEVDEIIDLSILYNFD</sequence>
<organism evidence="1 2">
    <name type="scientific">Mitosporidium daphniae</name>
    <dbReference type="NCBI Taxonomy" id="1485682"/>
    <lineage>
        <taxon>Eukaryota</taxon>
        <taxon>Fungi</taxon>
        <taxon>Fungi incertae sedis</taxon>
        <taxon>Microsporidia</taxon>
        <taxon>Mitosporidium</taxon>
    </lineage>
</organism>
<dbReference type="EMBL" id="JMKJ01000195">
    <property type="protein sequence ID" value="KGG51791.1"/>
    <property type="molecule type" value="Genomic_DNA"/>
</dbReference>
<feature type="non-terminal residue" evidence="1">
    <location>
        <position position="620"/>
    </location>
</feature>
<dbReference type="SUPFAM" id="SSF52540">
    <property type="entry name" value="P-loop containing nucleoside triphosphate hydrolases"/>
    <property type="match status" value="1"/>
</dbReference>
<dbReference type="HOGENOM" id="CLU_015231_1_0_1"/>
<dbReference type="AlphaFoldDB" id="A0A098VVN7"/>
<keyword evidence="2" id="KW-1185">Reference proteome</keyword>
<dbReference type="RefSeq" id="XP_013238227.1">
    <property type="nucleotide sequence ID" value="XM_013382773.1"/>
</dbReference>
<gene>
    <name evidence="1" type="ORF">DI09_276p10</name>
</gene>
<name>A0A098VVN7_9MICR</name>